<evidence type="ECO:0000256" key="1">
    <source>
        <dbReference type="SAM" id="MobiDB-lite"/>
    </source>
</evidence>
<sequence>MVQQIIVSVLKACRGTRNQVGGGGIYNLQLKTFATLAGGGGGGDPPRPQPKPKPTTPSKKTSKIDMLRMASMRVVESLDQLMRFDKIYVVTGNDTTNVQMIKRNHCWPGTHVIMHTDTNPAEMSKIKKAARECGLEPKTASKWEEEDEEEVSSLV</sequence>
<organism evidence="2 3">
    <name type="scientific">Prunus armeniaca</name>
    <name type="common">Apricot</name>
    <name type="synonym">Armeniaca vulgaris</name>
    <dbReference type="NCBI Taxonomy" id="36596"/>
    <lineage>
        <taxon>Eukaryota</taxon>
        <taxon>Viridiplantae</taxon>
        <taxon>Streptophyta</taxon>
        <taxon>Embryophyta</taxon>
        <taxon>Tracheophyta</taxon>
        <taxon>Spermatophyta</taxon>
        <taxon>Magnoliopsida</taxon>
        <taxon>eudicotyledons</taxon>
        <taxon>Gunneridae</taxon>
        <taxon>Pentapetalae</taxon>
        <taxon>rosids</taxon>
        <taxon>fabids</taxon>
        <taxon>Rosales</taxon>
        <taxon>Rosaceae</taxon>
        <taxon>Amygdaloideae</taxon>
        <taxon>Amygdaleae</taxon>
        <taxon>Prunus</taxon>
    </lineage>
</organism>
<protein>
    <submittedName>
        <fullName evidence="2">Uncharacterized protein</fullName>
    </submittedName>
</protein>
<dbReference type="Proteomes" id="UP000507222">
    <property type="component" value="Unassembled WGS sequence"/>
</dbReference>
<feature type="compositionally biased region" description="Pro residues" evidence="1">
    <location>
        <begin position="45"/>
        <end position="55"/>
    </location>
</feature>
<name>A0A6J5UZ07_PRUAR</name>
<evidence type="ECO:0000313" key="3">
    <source>
        <dbReference type="Proteomes" id="UP000507222"/>
    </source>
</evidence>
<reference evidence="2 3" key="1">
    <citation type="submission" date="2020-05" db="EMBL/GenBank/DDBJ databases">
        <authorList>
            <person name="Campoy J."/>
            <person name="Schneeberger K."/>
            <person name="Spophaly S."/>
        </authorList>
    </citation>
    <scope>NUCLEOTIDE SEQUENCE [LARGE SCALE GENOMIC DNA]</scope>
    <source>
        <strain evidence="2">PruArmRojPasFocal</strain>
    </source>
</reference>
<accession>A0A6J5UZ07</accession>
<feature type="region of interest" description="Disordered" evidence="1">
    <location>
        <begin position="37"/>
        <end position="62"/>
    </location>
</feature>
<evidence type="ECO:0000313" key="2">
    <source>
        <dbReference type="EMBL" id="CAB4281171.1"/>
    </source>
</evidence>
<proteinExistence type="predicted"/>
<dbReference type="EMBL" id="CAEKDK010000005">
    <property type="protein sequence ID" value="CAB4281171.1"/>
    <property type="molecule type" value="Genomic_DNA"/>
</dbReference>
<dbReference type="AlphaFoldDB" id="A0A6J5UZ07"/>
<gene>
    <name evidence="2" type="ORF">CURHAP_LOCUS34174</name>
</gene>
<feature type="region of interest" description="Disordered" evidence="1">
    <location>
        <begin position="135"/>
        <end position="155"/>
    </location>
</feature>
<feature type="compositionally biased region" description="Acidic residues" evidence="1">
    <location>
        <begin position="144"/>
        <end position="155"/>
    </location>
</feature>